<keyword evidence="7 11" id="KW-0862">Zinc</keyword>
<dbReference type="PANTHER" id="PTHR33202:SF7">
    <property type="entry name" value="FERRIC UPTAKE REGULATION PROTEIN"/>
    <property type="match status" value="1"/>
</dbReference>
<protein>
    <recommendedName>
        <fullName evidence="3 11">Ferric uptake regulation protein</fullName>
    </recommendedName>
</protein>
<evidence type="ECO:0000256" key="1">
    <source>
        <dbReference type="ARBA" id="ARBA00004496"/>
    </source>
</evidence>
<dbReference type="RefSeq" id="WP_111197906.1">
    <property type="nucleotide sequence ID" value="NZ_QKVK01000003.1"/>
</dbReference>
<comment type="similarity">
    <text evidence="2 11">Belongs to the Fur family.</text>
</comment>
<keyword evidence="9 11" id="KW-0238">DNA-binding</keyword>
<dbReference type="CDD" id="cd07153">
    <property type="entry name" value="Fur_like"/>
    <property type="match status" value="1"/>
</dbReference>
<dbReference type="Pfam" id="PF01475">
    <property type="entry name" value="FUR"/>
    <property type="match status" value="1"/>
</dbReference>
<dbReference type="GO" id="GO:0003700">
    <property type="term" value="F:DNA-binding transcription factor activity"/>
    <property type="evidence" value="ECO:0007669"/>
    <property type="project" value="UniProtKB-UniRule"/>
</dbReference>
<evidence type="ECO:0000256" key="9">
    <source>
        <dbReference type="ARBA" id="ARBA00023125"/>
    </source>
</evidence>
<dbReference type="PANTHER" id="PTHR33202">
    <property type="entry name" value="ZINC UPTAKE REGULATION PROTEIN"/>
    <property type="match status" value="1"/>
</dbReference>
<keyword evidence="10 11" id="KW-0804">Transcription</keyword>
<name>A0A2W2AXT5_9HYPH</name>
<keyword evidence="8 11" id="KW-0805">Transcription regulation</keyword>
<keyword evidence="13" id="KW-1185">Reference proteome</keyword>
<dbReference type="NCBIfam" id="NF045677">
    <property type="entry name" value="FeRespRegIrr"/>
    <property type="match status" value="1"/>
</dbReference>
<evidence type="ECO:0000256" key="4">
    <source>
        <dbReference type="ARBA" id="ARBA00022490"/>
    </source>
</evidence>
<evidence type="ECO:0000256" key="3">
    <source>
        <dbReference type="ARBA" id="ARBA00020910"/>
    </source>
</evidence>
<evidence type="ECO:0000256" key="5">
    <source>
        <dbReference type="ARBA" id="ARBA00022491"/>
    </source>
</evidence>
<dbReference type="Gene3D" id="1.10.10.10">
    <property type="entry name" value="Winged helix-like DNA-binding domain superfamily/Winged helix DNA-binding domain"/>
    <property type="match status" value="1"/>
</dbReference>
<dbReference type="GO" id="GO:0045892">
    <property type="term" value="P:negative regulation of DNA-templated transcription"/>
    <property type="evidence" value="ECO:0007669"/>
    <property type="project" value="TreeGrafter"/>
</dbReference>
<dbReference type="EMBL" id="QKVK01000003">
    <property type="protein sequence ID" value="PZF77450.1"/>
    <property type="molecule type" value="Genomic_DNA"/>
</dbReference>
<evidence type="ECO:0000256" key="6">
    <source>
        <dbReference type="ARBA" id="ARBA00022723"/>
    </source>
</evidence>
<evidence type="ECO:0000256" key="10">
    <source>
        <dbReference type="ARBA" id="ARBA00023163"/>
    </source>
</evidence>
<organism evidence="12 13">
    <name type="scientific">Aestuariivirga litoralis</name>
    <dbReference type="NCBI Taxonomy" id="2650924"/>
    <lineage>
        <taxon>Bacteria</taxon>
        <taxon>Pseudomonadati</taxon>
        <taxon>Pseudomonadota</taxon>
        <taxon>Alphaproteobacteria</taxon>
        <taxon>Hyphomicrobiales</taxon>
        <taxon>Aestuariivirgaceae</taxon>
        <taxon>Aestuariivirga</taxon>
    </lineage>
</organism>
<dbReference type="InterPro" id="IPR036388">
    <property type="entry name" value="WH-like_DNA-bd_sf"/>
</dbReference>
<evidence type="ECO:0000256" key="2">
    <source>
        <dbReference type="ARBA" id="ARBA00007957"/>
    </source>
</evidence>
<keyword evidence="6 11" id="KW-0479">Metal-binding</keyword>
<dbReference type="AlphaFoldDB" id="A0A2W2AXT5"/>
<dbReference type="InterPro" id="IPR002481">
    <property type="entry name" value="FUR"/>
</dbReference>
<comment type="subcellular location">
    <subcellularLocation>
        <location evidence="1 11">Cytoplasm</location>
    </subcellularLocation>
</comment>
<dbReference type="InterPro" id="IPR036390">
    <property type="entry name" value="WH_DNA-bd_sf"/>
</dbReference>
<dbReference type="Proteomes" id="UP000248795">
    <property type="component" value="Unassembled WGS sequence"/>
</dbReference>
<evidence type="ECO:0000256" key="8">
    <source>
        <dbReference type="ARBA" id="ARBA00023015"/>
    </source>
</evidence>
<proteinExistence type="inferred from homology"/>
<accession>A0A2W2AXT5</accession>
<comment type="caution">
    <text evidence="12">The sequence shown here is derived from an EMBL/GenBank/DDBJ whole genome shotgun (WGS) entry which is preliminary data.</text>
</comment>
<dbReference type="SUPFAM" id="SSF46785">
    <property type="entry name" value="Winged helix' DNA-binding domain"/>
    <property type="match status" value="1"/>
</dbReference>
<reference evidence="13" key="1">
    <citation type="submission" date="2018-06" db="EMBL/GenBank/DDBJ databases">
        <title>Aestuariibacter litoralis strain KCTC 52945T.</title>
        <authorList>
            <person name="Li X."/>
            <person name="Salam N."/>
            <person name="Li J.-L."/>
            <person name="Chen Y.-M."/>
            <person name="Yang Z.-W."/>
            <person name="Zhang L.-Y."/>
            <person name="Han M.-X."/>
            <person name="Xiao M."/>
            <person name="Li W.-J."/>
        </authorList>
    </citation>
    <scope>NUCLEOTIDE SEQUENCE [LARGE SCALE GENOMIC DNA]</scope>
    <source>
        <strain evidence="13">KCTC 52945</strain>
    </source>
</reference>
<dbReference type="GO" id="GO:1900376">
    <property type="term" value="P:regulation of secondary metabolite biosynthetic process"/>
    <property type="evidence" value="ECO:0007669"/>
    <property type="project" value="TreeGrafter"/>
</dbReference>
<dbReference type="FunFam" id="1.10.10.10:FF:000007">
    <property type="entry name" value="Ferric uptake regulation protein"/>
    <property type="match status" value="1"/>
</dbReference>
<dbReference type="GO" id="GO:0005737">
    <property type="term" value="C:cytoplasm"/>
    <property type="evidence" value="ECO:0007669"/>
    <property type="project" value="UniProtKB-SubCell"/>
</dbReference>
<evidence type="ECO:0000256" key="7">
    <source>
        <dbReference type="ARBA" id="ARBA00022833"/>
    </source>
</evidence>
<evidence type="ECO:0000313" key="12">
    <source>
        <dbReference type="EMBL" id="PZF77450.1"/>
    </source>
</evidence>
<keyword evidence="4 11" id="KW-0963">Cytoplasm</keyword>
<evidence type="ECO:0000313" key="13">
    <source>
        <dbReference type="Proteomes" id="UP000248795"/>
    </source>
</evidence>
<sequence length="138" mass="15360">MDLQDNALAERLRLAGLRPTRQRLSLAAILFGAGDRHVSAESLHQEALTARINVSLATVYNTLNQFKAAGLLREVAFEGDRTFFDTNTSNHFHYYIEETDSLVDIGTEHLQVMGLPPLPTGTEIDRVDIIIRLRKAGS</sequence>
<keyword evidence="11" id="KW-0408">Iron</keyword>
<dbReference type="NCBIfam" id="NF045678">
    <property type="entry name" value="TransRegIrrA"/>
    <property type="match status" value="1"/>
</dbReference>
<evidence type="ECO:0000256" key="11">
    <source>
        <dbReference type="RuleBase" id="RU364037"/>
    </source>
</evidence>
<dbReference type="GO" id="GO:0000976">
    <property type="term" value="F:transcription cis-regulatory region binding"/>
    <property type="evidence" value="ECO:0007669"/>
    <property type="project" value="TreeGrafter"/>
</dbReference>
<keyword evidence="5 11" id="KW-0678">Repressor</keyword>
<dbReference type="GO" id="GO:0008270">
    <property type="term" value="F:zinc ion binding"/>
    <property type="evidence" value="ECO:0007669"/>
    <property type="project" value="TreeGrafter"/>
</dbReference>
<gene>
    <name evidence="11" type="primary">fur</name>
    <name evidence="12" type="ORF">DK847_09025</name>
</gene>
<comment type="subunit">
    <text evidence="11">Homodimer.</text>
</comment>